<protein>
    <submittedName>
        <fullName evidence="2">Uncharacterized protein YecE (DUF72 family)</fullName>
    </submittedName>
</protein>
<dbReference type="InterPro" id="IPR036520">
    <property type="entry name" value="UPF0759_sf"/>
</dbReference>
<reference evidence="2 3" key="1">
    <citation type="submission" date="2024-06" db="EMBL/GenBank/DDBJ databases">
        <title>Sorghum-associated microbial communities from plants grown in Nebraska, USA.</title>
        <authorList>
            <person name="Schachtman D."/>
        </authorList>
    </citation>
    <scope>NUCLEOTIDE SEQUENCE [LARGE SCALE GENOMIC DNA]</scope>
    <source>
        <strain evidence="2 3">2709</strain>
    </source>
</reference>
<name>A0ABV2Q3E7_9BURK</name>
<feature type="compositionally biased region" description="Polar residues" evidence="1">
    <location>
        <begin position="1"/>
        <end position="10"/>
    </location>
</feature>
<dbReference type="InterPro" id="IPR002763">
    <property type="entry name" value="DUF72"/>
</dbReference>
<dbReference type="PANTHER" id="PTHR30348:SF4">
    <property type="entry name" value="DUF72 DOMAIN-CONTAINING PROTEIN"/>
    <property type="match status" value="1"/>
</dbReference>
<evidence type="ECO:0000313" key="2">
    <source>
        <dbReference type="EMBL" id="MET4575536.1"/>
    </source>
</evidence>
<dbReference type="EMBL" id="JBEPSH010000001">
    <property type="protein sequence ID" value="MET4575536.1"/>
    <property type="molecule type" value="Genomic_DNA"/>
</dbReference>
<evidence type="ECO:0000256" key="1">
    <source>
        <dbReference type="SAM" id="MobiDB-lite"/>
    </source>
</evidence>
<dbReference type="Pfam" id="PF01904">
    <property type="entry name" value="DUF72"/>
    <property type="match status" value="1"/>
</dbReference>
<gene>
    <name evidence="2" type="ORF">ABIE13_000633</name>
</gene>
<dbReference type="RefSeq" id="WP_354441029.1">
    <property type="nucleotide sequence ID" value="NZ_JBEPSH010000001.1"/>
</dbReference>
<dbReference type="Proteomes" id="UP001549320">
    <property type="component" value="Unassembled WGS sequence"/>
</dbReference>
<feature type="region of interest" description="Disordered" evidence="1">
    <location>
        <begin position="1"/>
        <end position="53"/>
    </location>
</feature>
<proteinExistence type="predicted"/>
<dbReference type="SUPFAM" id="SSF117396">
    <property type="entry name" value="TM1631-like"/>
    <property type="match status" value="1"/>
</dbReference>
<sequence>MAASVDQASLFSEDPPEPTKTDESPPESSATPTPPSPVRVRTARRSAGVQPADVSEEVMAVAGSLPGQLWLGTSSWTFPGWTGLVWGGQYADAKLSKEGLAAYSRHPLLRTVSLDRAFYRPLSVSQYAHYAAQVPEHFRFVVKAPSLVADAQVRSENGRGMTLNPAFLNADLAVREFVAPALEGLGPKTGALVFQISPLPHQLLSRIPEIIDGIGVMLAALPSLSSVAPDGLVAVEVRDAEFLSSSNGPLLVRMLREARAFNPTTYCLGLHAKMPPIEDQLPILRALWPGPLVCRWNLHRRHGAYGYETAKQSYEPFDRIVDPDLETRHALARVIAGTTGAKQASYVTINNKAEGSAPLSILELAKSLKMD</sequence>
<evidence type="ECO:0000313" key="3">
    <source>
        <dbReference type="Proteomes" id="UP001549320"/>
    </source>
</evidence>
<comment type="caution">
    <text evidence="2">The sequence shown here is derived from an EMBL/GenBank/DDBJ whole genome shotgun (WGS) entry which is preliminary data.</text>
</comment>
<dbReference type="Gene3D" id="3.20.20.410">
    <property type="entry name" value="Protein of unknown function UPF0759"/>
    <property type="match status" value="1"/>
</dbReference>
<dbReference type="PANTHER" id="PTHR30348">
    <property type="entry name" value="UNCHARACTERIZED PROTEIN YECE"/>
    <property type="match status" value="1"/>
</dbReference>
<keyword evidence="3" id="KW-1185">Reference proteome</keyword>
<accession>A0ABV2Q3E7</accession>
<organism evidence="2 3">
    <name type="scientific">Ottowia thiooxydans</name>
    <dbReference type="NCBI Taxonomy" id="219182"/>
    <lineage>
        <taxon>Bacteria</taxon>
        <taxon>Pseudomonadati</taxon>
        <taxon>Pseudomonadota</taxon>
        <taxon>Betaproteobacteria</taxon>
        <taxon>Burkholderiales</taxon>
        <taxon>Comamonadaceae</taxon>
        <taxon>Ottowia</taxon>
    </lineage>
</organism>